<evidence type="ECO:0000313" key="3">
    <source>
        <dbReference type="EMBL" id="CAB3977238.1"/>
    </source>
</evidence>
<feature type="compositionally biased region" description="Low complexity" evidence="1">
    <location>
        <begin position="141"/>
        <end position="159"/>
    </location>
</feature>
<gene>
    <name evidence="3" type="ORF">PACLA_8A003447</name>
</gene>
<reference evidence="3" key="1">
    <citation type="submission" date="2020-04" db="EMBL/GenBank/DDBJ databases">
        <authorList>
            <person name="Alioto T."/>
            <person name="Alioto T."/>
            <person name="Gomez Garrido J."/>
        </authorList>
    </citation>
    <scope>NUCLEOTIDE SEQUENCE</scope>
    <source>
        <strain evidence="3">A484AB</strain>
    </source>
</reference>
<name>A0A7D9H731_PARCT</name>
<proteinExistence type="predicted"/>
<evidence type="ECO:0000256" key="1">
    <source>
        <dbReference type="SAM" id="MobiDB-lite"/>
    </source>
</evidence>
<feature type="compositionally biased region" description="Low complexity" evidence="1">
    <location>
        <begin position="102"/>
        <end position="123"/>
    </location>
</feature>
<dbReference type="AlphaFoldDB" id="A0A7D9H731"/>
<evidence type="ECO:0000313" key="4">
    <source>
        <dbReference type="Proteomes" id="UP001152795"/>
    </source>
</evidence>
<dbReference type="OrthoDB" id="5985113at2759"/>
<evidence type="ECO:0000259" key="2">
    <source>
        <dbReference type="Pfam" id="PF20478"/>
    </source>
</evidence>
<comment type="caution">
    <text evidence="3">The sequence shown here is derived from an EMBL/GenBank/DDBJ whole genome shotgun (WGS) entry which is preliminary data.</text>
</comment>
<dbReference type="InterPro" id="IPR046815">
    <property type="entry name" value="P2RX7_C"/>
</dbReference>
<sequence length="369" mass="41733">MDISVTSENLDQQELIQASENPFGADNITVCTCRGMCLRESGRNACPCKNVGHFCSSACHRRMASTTCLNKRNVVHGNLSSDSDDTQESSDTSFNISQQSYGSSTVSRRGRSGVTIRGFGARSNRGRARRGGTSRGRVRQTNRGQGNRGQRNRGQQNRGQRNRGQRNRGQQRGRGHGRLVAEENSEERRAQHEEQLQELVNNLDDATLRVLTAELLRRQPAMFADLVNGELPVFQQGNINELPEQPEYNNQPEWCKCGVCIVMPTQAENKCCTQTVQPCITTHPLFYQIVLDPNILDIAMRYKEDVLAMEHPRNNENFRHTAYRQFVLWQHGRLGQGDRRVVPSCCVQTIRKRYPSPNGIYVGFRPARL</sequence>
<dbReference type="Proteomes" id="UP001152795">
    <property type="component" value="Unassembled WGS sequence"/>
</dbReference>
<protein>
    <recommendedName>
        <fullName evidence="2">P2X purinoreceptor 7 intracellular domain-containing protein</fullName>
    </recommendedName>
</protein>
<accession>A0A7D9H731</accession>
<feature type="domain" description="P2X purinoreceptor 7 intracellular" evidence="2">
    <location>
        <begin position="240"/>
        <end position="365"/>
    </location>
</feature>
<dbReference type="Pfam" id="PF20478">
    <property type="entry name" value="P2RX7_C"/>
    <property type="match status" value="1"/>
</dbReference>
<dbReference type="EMBL" id="CACRXK020000038">
    <property type="protein sequence ID" value="CAB3977238.1"/>
    <property type="molecule type" value="Genomic_DNA"/>
</dbReference>
<organism evidence="3 4">
    <name type="scientific">Paramuricea clavata</name>
    <name type="common">Red gorgonian</name>
    <name type="synonym">Violescent sea-whip</name>
    <dbReference type="NCBI Taxonomy" id="317549"/>
    <lineage>
        <taxon>Eukaryota</taxon>
        <taxon>Metazoa</taxon>
        <taxon>Cnidaria</taxon>
        <taxon>Anthozoa</taxon>
        <taxon>Octocorallia</taxon>
        <taxon>Malacalcyonacea</taxon>
        <taxon>Plexauridae</taxon>
        <taxon>Paramuricea</taxon>
    </lineage>
</organism>
<dbReference type="PANTHER" id="PTHR36981">
    <property type="entry name" value="ZGC:195170"/>
    <property type="match status" value="1"/>
</dbReference>
<feature type="compositionally biased region" description="Basic residues" evidence="1">
    <location>
        <begin position="160"/>
        <end position="177"/>
    </location>
</feature>
<keyword evidence="4" id="KW-1185">Reference proteome</keyword>
<dbReference type="PANTHER" id="PTHR36981:SF3">
    <property type="entry name" value="UBIQUITIN-LIKE PROTEASE FAMILY PROFILE DOMAIN-CONTAINING PROTEIN"/>
    <property type="match status" value="1"/>
</dbReference>
<feature type="region of interest" description="Disordered" evidence="1">
    <location>
        <begin position="79"/>
        <end position="194"/>
    </location>
</feature>
<feature type="compositionally biased region" description="Basic residues" evidence="1">
    <location>
        <begin position="124"/>
        <end position="140"/>
    </location>
</feature>